<organism evidence="3 4">
    <name type="scientific">Marine Group III euryarchaeote</name>
    <dbReference type="NCBI Taxonomy" id="2173149"/>
    <lineage>
        <taxon>Archaea</taxon>
        <taxon>Methanobacteriati</taxon>
        <taxon>Thermoplasmatota</taxon>
        <taxon>Thermoplasmata</taxon>
        <taxon>Candidatus Thermoprofundales</taxon>
    </lineage>
</organism>
<dbReference type="InterPro" id="IPR006976">
    <property type="entry name" value="VanZ-like"/>
</dbReference>
<proteinExistence type="predicted"/>
<evidence type="ECO:0000313" key="3">
    <source>
        <dbReference type="EMBL" id="HIF37212.1"/>
    </source>
</evidence>
<reference evidence="4" key="1">
    <citation type="journal article" date="2019" name="bioRxiv">
        <title>Genome diversification in globally distributed novel marine Proteobacteria is linked to environmental adaptation.</title>
        <authorList>
            <person name="Zhou Z."/>
            <person name="Tran P.Q."/>
            <person name="Kieft K."/>
            <person name="Anantharaman K."/>
        </authorList>
    </citation>
    <scope>NUCLEOTIDE SEQUENCE [LARGE SCALE GENOMIC DNA]</scope>
</reference>
<protein>
    <recommendedName>
        <fullName evidence="2">VanZ-like domain-containing protein</fullName>
    </recommendedName>
</protein>
<gene>
    <name evidence="3" type="ORF">EYQ70_02220</name>
</gene>
<accession>A0A7J4GVX4</accession>
<sequence length="118" mass="13585">MNFIYWRITFSYMLFMALLSHVPQDDLPSNSTLEFNNIDYFFHLIEYSVLGFLLYRSFNEDESFSISPIIGSIIIGVIFAITDELHQVFVPGRNMSFADLCFDFIGVNIGLFGSLQKS</sequence>
<feature type="transmembrane region" description="Helical" evidence="1">
    <location>
        <begin position="65"/>
        <end position="82"/>
    </location>
</feature>
<dbReference type="Proteomes" id="UP000585802">
    <property type="component" value="Unassembled WGS sequence"/>
</dbReference>
<keyword evidence="1" id="KW-1133">Transmembrane helix</keyword>
<feature type="transmembrane region" description="Helical" evidence="1">
    <location>
        <begin position="40"/>
        <end position="58"/>
    </location>
</feature>
<feature type="domain" description="VanZ-like" evidence="2">
    <location>
        <begin position="38"/>
        <end position="112"/>
    </location>
</feature>
<comment type="caution">
    <text evidence="3">The sequence shown here is derived from an EMBL/GenBank/DDBJ whole genome shotgun (WGS) entry which is preliminary data.</text>
</comment>
<keyword evidence="1" id="KW-0472">Membrane</keyword>
<evidence type="ECO:0000256" key="1">
    <source>
        <dbReference type="SAM" id="Phobius"/>
    </source>
</evidence>
<dbReference type="AlphaFoldDB" id="A0A7J4GVX4"/>
<dbReference type="NCBIfam" id="NF037970">
    <property type="entry name" value="vanZ_1"/>
    <property type="match status" value="1"/>
</dbReference>
<evidence type="ECO:0000313" key="4">
    <source>
        <dbReference type="Proteomes" id="UP000585802"/>
    </source>
</evidence>
<dbReference type="Pfam" id="PF04892">
    <property type="entry name" value="VanZ"/>
    <property type="match status" value="1"/>
</dbReference>
<feature type="transmembrane region" description="Helical" evidence="1">
    <location>
        <begin position="94"/>
        <end position="115"/>
    </location>
</feature>
<evidence type="ECO:0000259" key="2">
    <source>
        <dbReference type="Pfam" id="PF04892"/>
    </source>
</evidence>
<name>A0A7J4GVX4_9ARCH</name>
<keyword evidence="1" id="KW-0812">Transmembrane</keyword>
<dbReference type="EMBL" id="DUCX01000037">
    <property type="protein sequence ID" value="HIF37212.1"/>
    <property type="molecule type" value="Genomic_DNA"/>
</dbReference>